<dbReference type="InterPro" id="IPR030895">
    <property type="entry name" value="T5SS_PEPC_rpt"/>
</dbReference>
<gene>
    <name evidence="2" type="ORF">FHW20_004492</name>
</gene>
<keyword evidence="1" id="KW-0732">Signal</keyword>
<proteinExistence type="predicted"/>
<sequence length="76" mass="7718">MNRIKVTKGLLASIAIALTMAMAVSPIVAQQIIAGGDLNPAYPGGSPWNVGSDLAIGNTSYGSLTIQSGGAVMRCR</sequence>
<evidence type="ECO:0000313" key="3">
    <source>
        <dbReference type="Proteomes" id="UP000578622"/>
    </source>
</evidence>
<dbReference type="RefSeq" id="WP_151659552.1">
    <property type="nucleotide sequence ID" value="NZ_JACGXG010000012.1"/>
</dbReference>
<dbReference type="NCBIfam" id="TIGR04393">
    <property type="entry name" value="rpt_T5SS_PEPC"/>
    <property type="match status" value="1"/>
</dbReference>
<dbReference type="Proteomes" id="UP000578622">
    <property type="component" value="Unassembled WGS sequence"/>
</dbReference>
<name>A0ABR6AVL6_9HYPH</name>
<organism evidence="2 3">
    <name type="scientific">Brucella intermedia</name>
    <dbReference type="NCBI Taxonomy" id="94625"/>
    <lineage>
        <taxon>Bacteria</taxon>
        <taxon>Pseudomonadati</taxon>
        <taxon>Pseudomonadota</taxon>
        <taxon>Alphaproteobacteria</taxon>
        <taxon>Hyphomicrobiales</taxon>
        <taxon>Brucellaceae</taxon>
        <taxon>Brucella/Ochrobactrum group</taxon>
        <taxon>Brucella</taxon>
    </lineage>
</organism>
<dbReference type="EMBL" id="JACGXG010000012">
    <property type="protein sequence ID" value="MBA8853510.1"/>
    <property type="molecule type" value="Genomic_DNA"/>
</dbReference>
<accession>A0ABR6AVL6</accession>
<reference evidence="2 3" key="1">
    <citation type="submission" date="2020-07" db="EMBL/GenBank/DDBJ databases">
        <title>Genomic Encyclopedia of Type Strains, Phase IV (KMG-V): Genome sequencing to study the core and pangenomes of soil and plant-associated prokaryotes.</title>
        <authorList>
            <person name="Whitman W."/>
        </authorList>
    </citation>
    <scope>NUCLEOTIDE SEQUENCE [LARGE SCALE GENOMIC DNA]</scope>
    <source>
        <strain evidence="2 3">RH4WT92</strain>
    </source>
</reference>
<protein>
    <submittedName>
        <fullName evidence="2">Uncharacterized protein</fullName>
    </submittedName>
</protein>
<keyword evidence="3" id="KW-1185">Reference proteome</keyword>
<comment type="caution">
    <text evidence="2">The sequence shown here is derived from an EMBL/GenBank/DDBJ whole genome shotgun (WGS) entry which is preliminary data.</text>
</comment>
<feature type="signal peptide" evidence="1">
    <location>
        <begin position="1"/>
        <end position="29"/>
    </location>
</feature>
<evidence type="ECO:0000313" key="2">
    <source>
        <dbReference type="EMBL" id="MBA8853510.1"/>
    </source>
</evidence>
<evidence type="ECO:0000256" key="1">
    <source>
        <dbReference type="SAM" id="SignalP"/>
    </source>
</evidence>
<feature type="chain" id="PRO_5045209749" evidence="1">
    <location>
        <begin position="30"/>
        <end position="76"/>
    </location>
</feature>